<dbReference type="EMBL" id="JWLZ01000171">
    <property type="protein sequence ID" value="KHT62789.1"/>
    <property type="molecule type" value="Genomic_DNA"/>
</dbReference>
<dbReference type="Gene3D" id="3.40.50.720">
    <property type="entry name" value="NAD(P)-binding Rossmann-like Domain"/>
    <property type="match status" value="1"/>
</dbReference>
<protein>
    <submittedName>
        <fullName evidence="1">Cro/Cl family transcriptional regulator</fullName>
    </submittedName>
</protein>
<dbReference type="Gene3D" id="3.30.1780.10">
    <property type="entry name" value="ornithine cyclodeaminase, domain 1"/>
    <property type="match status" value="1"/>
</dbReference>
<dbReference type="GO" id="GO:0005737">
    <property type="term" value="C:cytoplasm"/>
    <property type="evidence" value="ECO:0007669"/>
    <property type="project" value="TreeGrafter"/>
</dbReference>
<reference evidence="1 2" key="1">
    <citation type="submission" date="2014-12" db="EMBL/GenBank/DDBJ databases">
        <title>Genome sequencing of Photobacterium gaetbulicola AD005a.</title>
        <authorList>
            <person name="Adrian T.G.S."/>
            <person name="Chan K.G."/>
        </authorList>
    </citation>
    <scope>NUCLEOTIDE SEQUENCE [LARGE SCALE GENOMIC DNA]</scope>
    <source>
        <strain evidence="1 2">AD005a</strain>
    </source>
</reference>
<accession>A0A0B9G2A3</accession>
<comment type="caution">
    <text evidence="1">The sequence shown here is derived from an EMBL/GenBank/DDBJ whole genome shotgun (WGS) entry which is preliminary data.</text>
</comment>
<dbReference type="PANTHER" id="PTHR13812:SF19">
    <property type="entry name" value="KETIMINE REDUCTASE MU-CRYSTALLIN"/>
    <property type="match status" value="1"/>
</dbReference>
<evidence type="ECO:0000313" key="1">
    <source>
        <dbReference type="EMBL" id="KHT62789.1"/>
    </source>
</evidence>
<dbReference type="SUPFAM" id="SSF51735">
    <property type="entry name" value="NAD(P)-binding Rossmann-fold domains"/>
    <property type="match status" value="1"/>
</dbReference>
<evidence type="ECO:0000313" key="2">
    <source>
        <dbReference type="Proteomes" id="UP000031278"/>
    </source>
</evidence>
<dbReference type="Pfam" id="PF02423">
    <property type="entry name" value="OCD_Mu_crystall"/>
    <property type="match status" value="1"/>
</dbReference>
<dbReference type="PIRSF" id="PIRSF001439">
    <property type="entry name" value="CryM"/>
    <property type="match status" value="1"/>
</dbReference>
<gene>
    <name evidence="1" type="ORF">RJ45_15710</name>
</gene>
<dbReference type="RefSeq" id="WP_039464134.1">
    <property type="nucleotide sequence ID" value="NZ_JWLZ01000171.1"/>
</dbReference>
<dbReference type="GO" id="GO:0042562">
    <property type="term" value="F:hormone binding"/>
    <property type="evidence" value="ECO:0007669"/>
    <property type="project" value="TreeGrafter"/>
</dbReference>
<dbReference type="InterPro" id="IPR036291">
    <property type="entry name" value="NAD(P)-bd_dom_sf"/>
</dbReference>
<name>A0A0B9G2A3_9GAMM</name>
<dbReference type="InterPro" id="IPR023401">
    <property type="entry name" value="ODC_N"/>
</dbReference>
<proteinExistence type="predicted"/>
<dbReference type="AlphaFoldDB" id="A0A0B9G2A3"/>
<sequence>MQYYSRDSVEQSLSMSTAIQLSKVAFELQSHGMVVQAVRNIIPSSDGKLMGTMPAYITNGKYAGFGLKSIVVDFSKENTSPSHVGTILLFDESNSSQISAVDASSITELRTAAASAWATHVLAPPEASRLAILGTGLQARQHLLAMLEIRPIRQITVWGRNRIHTQHFEDWCKEHTDAEITSAATPSEAVREADIICTVTAAKKPFLLKSDLPERCHINAVGASAIGFQELDPEIYSDIELYVDSRESSWSASQCLISAKEKGFIPHGYIIREIGEIEHIPGSPKSQIPKQTLFKSVGLAVQDLVFAREVIQQHQ</sequence>
<dbReference type="Proteomes" id="UP000031278">
    <property type="component" value="Unassembled WGS sequence"/>
</dbReference>
<organism evidence="1 2">
    <name type="scientific">Photobacterium gaetbulicola</name>
    <dbReference type="NCBI Taxonomy" id="1295392"/>
    <lineage>
        <taxon>Bacteria</taxon>
        <taxon>Pseudomonadati</taxon>
        <taxon>Pseudomonadota</taxon>
        <taxon>Gammaproteobacteria</taxon>
        <taxon>Vibrionales</taxon>
        <taxon>Vibrionaceae</taxon>
        <taxon>Photobacterium</taxon>
    </lineage>
</organism>
<dbReference type="InterPro" id="IPR003462">
    <property type="entry name" value="ODC_Mu_crystall"/>
</dbReference>
<dbReference type="PANTHER" id="PTHR13812">
    <property type="entry name" value="KETIMINE REDUCTASE MU-CRYSTALLIN"/>
    <property type="match status" value="1"/>
</dbReference>